<dbReference type="GO" id="GO:0048471">
    <property type="term" value="C:perinuclear region of cytoplasm"/>
    <property type="evidence" value="ECO:0007669"/>
    <property type="project" value="TreeGrafter"/>
</dbReference>
<dbReference type="Pfam" id="PF13516">
    <property type="entry name" value="LRR_6"/>
    <property type="match status" value="3"/>
</dbReference>
<keyword evidence="6" id="KW-1185">Reference proteome</keyword>
<evidence type="ECO:0000313" key="5">
    <source>
        <dbReference type="EMBL" id="CBN79118.1"/>
    </source>
</evidence>
<gene>
    <name evidence="5" type="ORF">Esi_0192_0020</name>
</gene>
<organism evidence="5 6">
    <name type="scientific">Ectocarpus siliculosus</name>
    <name type="common">Brown alga</name>
    <name type="synonym">Conferva siliculosa</name>
    <dbReference type="NCBI Taxonomy" id="2880"/>
    <lineage>
        <taxon>Eukaryota</taxon>
        <taxon>Sar</taxon>
        <taxon>Stramenopiles</taxon>
        <taxon>Ochrophyta</taxon>
        <taxon>PX clade</taxon>
        <taxon>Phaeophyceae</taxon>
        <taxon>Ectocarpales</taxon>
        <taxon>Ectocarpaceae</taxon>
        <taxon>Ectocarpus</taxon>
    </lineage>
</organism>
<dbReference type="EMBL" id="FN649748">
    <property type="protein sequence ID" value="CBN79118.1"/>
    <property type="molecule type" value="Genomic_DNA"/>
</dbReference>
<feature type="compositionally biased region" description="Basic and acidic residues" evidence="4">
    <location>
        <begin position="82"/>
        <end position="94"/>
    </location>
</feature>
<evidence type="ECO:0000256" key="1">
    <source>
        <dbReference type="ARBA" id="ARBA00022468"/>
    </source>
</evidence>
<dbReference type="GO" id="GO:0005634">
    <property type="term" value="C:nucleus"/>
    <property type="evidence" value="ECO:0007669"/>
    <property type="project" value="TreeGrafter"/>
</dbReference>
<dbReference type="GO" id="GO:0005096">
    <property type="term" value="F:GTPase activator activity"/>
    <property type="evidence" value="ECO:0007669"/>
    <property type="project" value="UniProtKB-KW"/>
</dbReference>
<dbReference type="Proteomes" id="UP000002630">
    <property type="component" value="Linkage Group LG23"/>
</dbReference>
<dbReference type="InterPro" id="IPR027038">
    <property type="entry name" value="RanGap"/>
</dbReference>
<dbReference type="GO" id="GO:0005829">
    <property type="term" value="C:cytosol"/>
    <property type="evidence" value="ECO:0007669"/>
    <property type="project" value="TreeGrafter"/>
</dbReference>
<evidence type="ECO:0000256" key="4">
    <source>
        <dbReference type="SAM" id="MobiDB-lite"/>
    </source>
</evidence>
<dbReference type="STRING" id="2880.D8LHG7"/>
<dbReference type="GO" id="GO:0031267">
    <property type="term" value="F:small GTPase binding"/>
    <property type="evidence" value="ECO:0007669"/>
    <property type="project" value="TreeGrafter"/>
</dbReference>
<feature type="compositionally biased region" description="Gly residues" evidence="4">
    <location>
        <begin position="355"/>
        <end position="366"/>
    </location>
</feature>
<feature type="region of interest" description="Disordered" evidence="4">
    <location>
        <begin position="156"/>
        <end position="184"/>
    </location>
</feature>
<dbReference type="PANTHER" id="PTHR24113:SF12">
    <property type="entry name" value="RAN GTPASE-ACTIVATING PROTEIN 1"/>
    <property type="match status" value="1"/>
</dbReference>
<dbReference type="GO" id="GO:0006913">
    <property type="term" value="P:nucleocytoplasmic transport"/>
    <property type="evidence" value="ECO:0007669"/>
    <property type="project" value="TreeGrafter"/>
</dbReference>
<evidence type="ECO:0000313" key="6">
    <source>
        <dbReference type="Proteomes" id="UP000002630"/>
    </source>
</evidence>
<dbReference type="InParanoid" id="D8LHG7"/>
<feature type="compositionally biased region" description="Polar residues" evidence="4">
    <location>
        <begin position="319"/>
        <end position="339"/>
    </location>
</feature>
<evidence type="ECO:0000256" key="2">
    <source>
        <dbReference type="ARBA" id="ARBA00022614"/>
    </source>
</evidence>
<sequence length="556" mass="60568">MSIGSSETAKSASRGFKKVKKSAMLTLRIGEYVVKTQVVAPVVTKVVQEWKGFNRFRDRHQAERRNKTLDWFEDRVATMRREEENMRQRKQEQRRTKRRAQLKQERSRTQREDFLNETRAEFKHQADLRLTTSLEKERVRDYFLDNNDGWQMQALTRHVQEDEDRERQRKRDAEAEKVRQGDANRQAAADEYLAEYDRGEVITQATLRIMRRSGIVAGVNAPPAEIKEEPLETDTYLLLRLKPPAPPPTPAAEEKVEMKKEVNNNNSGRRLPPPLGIGGIRQSSGTGGSKPPAFPAAGERNGHHQRAGRQTAVTEMPGKNSSRSVQPVQSVEATPNNGAGPTAGPVAAEGRKPSRGGGIRGGGGRAGNHNRGKKRSSQAFEVDLLRFRGVEEMRGWKLGAPGGESLASDLASGACPRLSVLRLGWCLLGDRGACAIVRALCGGGGASAAGRTLRTLDLRGNAVTAVGLRVLAGPLAFGGLPALRALDLGSNSLRDEGGKAVAHRLLAGAGTWRRLTRLDLSGNGMGNGGVEAVFKAVTAPGVTLAPDVEFISLLLD</sequence>
<dbReference type="PANTHER" id="PTHR24113">
    <property type="entry name" value="RAN GTPASE-ACTIVATING PROTEIN 1"/>
    <property type="match status" value="1"/>
</dbReference>
<dbReference type="SMART" id="SM00368">
    <property type="entry name" value="LRR_RI"/>
    <property type="match status" value="4"/>
</dbReference>
<reference evidence="5 6" key="1">
    <citation type="journal article" date="2010" name="Nature">
        <title>The Ectocarpus genome and the independent evolution of multicellularity in brown algae.</title>
        <authorList>
            <person name="Cock J.M."/>
            <person name="Sterck L."/>
            <person name="Rouze P."/>
            <person name="Scornet D."/>
            <person name="Allen A.E."/>
            <person name="Amoutzias G."/>
            <person name="Anthouard V."/>
            <person name="Artiguenave F."/>
            <person name="Aury J.M."/>
            <person name="Badger J.H."/>
            <person name="Beszteri B."/>
            <person name="Billiau K."/>
            <person name="Bonnet E."/>
            <person name="Bothwell J.H."/>
            <person name="Bowler C."/>
            <person name="Boyen C."/>
            <person name="Brownlee C."/>
            <person name="Carrano C.J."/>
            <person name="Charrier B."/>
            <person name="Cho G.Y."/>
            <person name="Coelho S.M."/>
            <person name="Collen J."/>
            <person name="Corre E."/>
            <person name="Da Silva C."/>
            <person name="Delage L."/>
            <person name="Delaroque N."/>
            <person name="Dittami S.M."/>
            <person name="Doulbeau S."/>
            <person name="Elias M."/>
            <person name="Farnham G."/>
            <person name="Gachon C.M."/>
            <person name="Gschloessl B."/>
            <person name="Heesch S."/>
            <person name="Jabbari K."/>
            <person name="Jubin C."/>
            <person name="Kawai H."/>
            <person name="Kimura K."/>
            <person name="Kloareg B."/>
            <person name="Kupper F.C."/>
            <person name="Lang D."/>
            <person name="Le Bail A."/>
            <person name="Leblanc C."/>
            <person name="Lerouge P."/>
            <person name="Lohr M."/>
            <person name="Lopez P.J."/>
            <person name="Martens C."/>
            <person name="Maumus F."/>
            <person name="Michel G."/>
            <person name="Miranda-Saavedra D."/>
            <person name="Morales J."/>
            <person name="Moreau H."/>
            <person name="Motomura T."/>
            <person name="Nagasato C."/>
            <person name="Napoli C.A."/>
            <person name="Nelson D.R."/>
            <person name="Nyvall-Collen P."/>
            <person name="Peters A.F."/>
            <person name="Pommier C."/>
            <person name="Potin P."/>
            <person name="Poulain J."/>
            <person name="Quesneville H."/>
            <person name="Read B."/>
            <person name="Rensing S.A."/>
            <person name="Ritter A."/>
            <person name="Rousvoal S."/>
            <person name="Samanta M."/>
            <person name="Samson G."/>
            <person name="Schroeder D.C."/>
            <person name="Segurens B."/>
            <person name="Strittmatter M."/>
            <person name="Tonon T."/>
            <person name="Tregear J.W."/>
            <person name="Valentin K."/>
            <person name="von Dassow P."/>
            <person name="Yamagishi T."/>
            <person name="Van de Peer Y."/>
            <person name="Wincker P."/>
        </authorList>
    </citation>
    <scope>NUCLEOTIDE SEQUENCE [LARGE SCALE GENOMIC DNA]</scope>
    <source>
        <strain evidence="6">Ec32 / CCAP1310/4</strain>
    </source>
</reference>
<dbReference type="InterPro" id="IPR001611">
    <property type="entry name" value="Leu-rich_rpt"/>
</dbReference>
<protein>
    <submittedName>
        <fullName evidence="5">Hypothetical leucine rich repeat protein</fullName>
    </submittedName>
</protein>
<keyword evidence="1" id="KW-0343">GTPase activation</keyword>
<feature type="region of interest" description="Disordered" evidence="4">
    <location>
        <begin position="264"/>
        <end position="377"/>
    </location>
</feature>
<dbReference type="OrthoDB" id="120976at2759"/>
<proteinExistence type="predicted"/>
<dbReference type="InterPro" id="IPR032675">
    <property type="entry name" value="LRR_dom_sf"/>
</dbReference>
<keyword evidence="2" id="KW-0433">Leucine-rich repeat</keyword>
<name>D8LHG7_ECTSI</name>
<evidence type="ECO:0000256" key="3">
    <source>
        <dbReference type="ARBA" id="ARBA00022737"/>
    </source>
</evidence>
<dbReference type="SUPFAM" id="SSF52047">
    <property type="entry name" value="RNI-like"/>
    <property type="match status" value="1"/>
</dbReference>
<feature type="compositionally biased region" description="Basic and acidic residues" evidence="4">
    <location>
        <begin position="165"/>
        <end position="182"/>
    </location>
</feature>
<dbReference type="AlphaFoldDB" id="D8LHG7"/>
<dbReference type="Gene3D" id="3.80.10.10">
    <property type="entry name" value="Ribonuclease Inhibitor"/>
    <property type="match status" value="1"/>
</dbReference>
<accession>D8LHG7</accession>
<feature type="region of interest" description="Disordered" evidence="4">
    <location>
        <begin position="82"/>
        <end position="110"/>
    </location>
</feature>
<keyword evidence="3" id="KW-0677">Repeat</keyword>
<dbReference type="eggNOG" id="ENOG502RYCE">
    <property type="taxonomic scope" value="Eukaryota"/>
</dbReference>
<dbReference type="EMBL" id="FN648367">
    <property type="protein sequence ID" value="CBN79118.1"/>
    <property type="molecule type" value="Genomic_DNA"/>
</dbReference>